<comment type="caution">
    <text evidence="1">The sequence shown here is derived from an EMBL/GenBank/DDBJ whole genome shotgun (WGS) entry which is preliminary data.</text>
</comment>
<keyword evidence="2" id="KW-1185">Reference proteome</keyword>
<protein>
    <submittedName>
        <fullName evidence="1">Uncharacterized protein</fullName>
    </submittedName>
</protein>
<name>A0A6N9TRE8_DISTH</name>
<proteinExistence type="predicted"/>
<reference evidence="1 2" key="1">
    <citation type="submission" date="2020-02" db="EMBL/GenBank/DDBJ databases">
        <title>Comparative genomics of sulfur disproportionating microorganisms.</title>
        <authorList>
            <person name="Ward L.M."/>
            <person name="Bertran E."/>
            <person name="Johnston D.T."/>
        </authorList>
    </citation>
    <scope>NUCLEOTIDE SEQUENCE [LARGE SCALE GENOMIC DNA]</scope>
    <source>
        <strain evidence="1 2">DSM 100025</strain>
    </source>
</reference>
<accession>A0A6N9TRE8</accession>
<sequence>MSHEVFAAVSQYLTGSDCSGGGGTVDAAKELGTTCVSCHGDRRDKVSCSNAKWLGHDGSKV</sequence>
<dbReference type="Proteomes" id="UP000469346">
    <property type="component" value="Unassembled WGS sequence"/>
</dbReference>
<dbReference type="AlphaFoldDB" id="A0A6N9TRE8"/>
<evidence type="ECO:0000313" key="1">
    <source>
        <dbReference type="EMBL" id="NDY43739.1"/>
    </source>
</evidence>
<organism evidence="1 2">
    <name type="scientific">Dissulfurirhabdus thermomarina</name>
    <dbReference type="NCBI Taxonomy" id="1765737"/>
    <lineage>
        <taxon>Bacteria</taxon>
        <taxon>Deltaproteobacteria</taxon>
        <taxon>Dissulfurirhabdaceae</taxon>
        <taxon>Dissulfurirhabdus</taxon>
    </lineage>
</organism>
<dbReference type="EMBL" id="JAAGRR010000345">
    <property type="protein sequence ID" value="NDY43739.1"/>
    <property type="molecule type" value="Genomic_DNA"/>
</dbReference>
<feature type="non-terminal residue" evidence="1">
    <location>
        <position position="61"/>
    </location>
</feature>
<dbReference type="RefSeq" id="WP_163300086.1">
    <property type="nucleotide sequence ID" value="NZ_JAAGRR010000345.1"/>
</dbReference>
<gene>
    <name evidence="1" type="ORF">G3N55_12950</name>
</gene>
<evidence type="ECO:0000313" key="2">
    <source>
        <dbReference type="Proteomes" id="UP000469346"/>
    </source>
</evidence>